<evidence type="ECO:0000313" key="3">
    <source>
        <dbReference type="EMBL" id="MBP0466819.1"/>
    </source>
</evidence>
<dbReference type="RefSeq" id="WP_209354206.1">
    <property type="nucleotide sequence ID" value="NZ_JAGIYZ010000038.1"/>
</dbReference>
<dbReference type="EMBL" id="JAGIYZ010000038">
    <property type="protein sequence ID" value="MBP0466819.1"/>
    <property type="molecule type" value="Genomic_DNA"/>
</dbReference>
<gene>
    <name evidence="3" type="ORF">J5Y09_23020</name>
</gene>
<evidence type="ECO:0000313" key="4">
    <source>
        <dbReference type="Proteomes" id="UP000680815"/>
    </source>
</evidence>
<feature type="transmembrane region" description="Helical" evidence="2">
    <location>
        <begin position="122"/>
        <end position="140"/>
    </location>
</feature>
<feature type="transmembrane region" description="Helical" evidence="2">
    <location>
        <begin position="60"/>
        <end position="79"/>
    </location>
</feature>
<name>A0ABS4AZP7_9PROT</name>
<evidence type="ECO:0000256" key="2">
    <source>
        <dbReference type="SAM" id="Phobius"/>
    </source>
</evidence>
<feature type="transmembrane region" description="Helical" evidence="2">
    <location>
        <begin position="147"/>
        <end position="164"/>
    </location>
</feature>
<keyword evidence="2" id="KW-0472">Membrane</keyword>
<proteinExistence type="predicted"/>
<evidence type="ECO:0000256" key="1">
    <source>
        <dbReference type="SAM" id="MobiDB-lite"/>
    </source>
</evidence>
<keyword evidence="4" id="KW-1185">Reference proteome</keyword>
<protein>
    <submittedName>
        <fullName evidence="3">Uncharacterized protein</fullName>
    </submittedName>
</protein>
<keyword evidence="2" id="KW-1133">Transmembrane helix</keyword>
<feature type="compositionally biased region" description="Pro residues" evidence="1">
    <location>
        <begin position="12"/>
        <end position="24"/>
    </location>
</feature>
<feature type="region of interest" description="Disordered" evidence="1">
    <location>
        <begin position="1"/>
        <end position="26"/>
    </location>
</feature>
<dbReference type="Proteomes" id="UP000680815">
    <property type="component" value="Unassembled WGS sequence"/>
</dbReference>
<feature type="transmembrane region" description="Helical" evidence="2">
    <location>
        <begin position="91"/>
        <end position="110"/>
    </location>
</feature>
<comment type="caution">
    <text evidence="3">The sequence shown here is derived from an EMBL/GenBank/DDBJ whole genome shotgun (WGS) entry which is preliminary data.</text>
</comment>
<organism evidence="3 4">
    <name type="scientific">Roseomonas nitratireducens</name>
    <dbReference type="NCBI Taxonomy" id="2820810"/>
    <lineage>
        <taxon>Bacteria</taxon>
        <taxon>Pseudomonadati</taxon>
        <taxon>Pseudomonadota</taxon>
        <taxon>Alphaproteobacteria</taxon>
        <taxon>Acetobacterales</taxon>
        <taxon>Roseomonadaceae</taxon>
        <taxon>Roseomonas</taxon>
    </lineage>
</organism>
<keyword evidence="2" id="KW-0812">Transmembrane</keyword>
<feature type="transmembrane region" description="Helical" evidence="2">
    <location>
        <begin position="170"/>
        <end position="189"/>
    </location>
</feature>
<accession>A0ABS4AZP7</accession>
<sequence length="193" mass="19825">MGETISGAAEAPEPPIPAPPPAPPARSMAGEVLGQSPYIAMLAASFGGVAYAAFTETPNAIYWMVMAPLFGLLCVVAGWAAAPDRGGRLRLIWTQGAHWAAFLLAMLLLFRPEVQGVMQGRASEIGLLLLLALGAFVAGVHAGSWRIVAVGALLGLAVPLLAFIQQSALLIVAAALLMGAAGAVFLWAASRAK</sequence>
<feature type="transmembrane region" description="Helical" evidence="2">
    <location>
        <begin position="36"/>
        <end position="54"/>
    </location>
</feature>
<reference evidence="3 4" key="1">
    <citation type="submission" date="2021-03" db="EMBL/GenBank/DDBJ databases">
        <authorList>
            <person name="So Y."/>
        </authorList>
    </citation>
    <scope>NUCLEOTIDE SEQUENCE [LARGE SCALE GENOMIC DNA]</scope>
    <source>
        <strain evidence="3 4">PWR1</strain>
    </source>
</reference>